<dbReference type="InterPro" id="IPR043128">
    <property type="entry name" value="Rev_trsase/Diguanyl_cyclase"/>
</dbReference>
<dbReference type="InterPro" id="IPR001610">
    <property type="entry name" value="PAC"/>
</dbReference>
<accession>G0A068</accession>
<evidence type="ECO:0000313" key="8">
    <source>
        <dbReference type="EMBL" id="AEG01207.1"/>
    </source>
</evidence>
<feature type="domain" description="PAS" evidence="4">
    <location>
        <begin position="314"/>
        <end position="358"/>
    </location>
</feature>
<dbReference type="SUPFAM" id="SSF55785">
    <property type="entry name" value="PYP-like sensor domain (PAS domain)"/>
    <property type="match status" value="1"/>
</dbReference>
<protein>
    <submittedName>
        <fullName evidence="8">Diguanylate cyclase/phosphodiesterase with PAS/PAC sensor(S)</fullName>
    </submittedName>
</protein>
<feature type="domain" description="GGDEF" evidence="7">
    <location>
        <begin position="471"/>
        <end position="605"/>
    </location>
</feature>
<dbReference type="GO" id="GO:0003824">
    <property type="term" value="F:catalytic activity"/>
    <property type="evidence" value="ECO:0007669"/>
    <property type="project" value="UniProtKB-ARBA"/>
</dbReference>
<feature type="transmembrane region" description="Helical" evidence="3">
    <location>
        <begin position="20"/>
        <end position="44"/>
    </location>
</feature>
<dbReference type="eggNOG" id="COG5001">
    <property type="taxonomic scope" value="Bacteria"/>
</dbReference>
<evidence type="ECO:0000256" key="1">
    <source>
        <dbReference type="ARBA" id="ARBA00001946"/>
    </source>
</evidence>
<dbReference type="InterPro" id="IPR000700">
    <property type="entry name" value="PAS-assoc_C"/>
</dbReference>
<keyword evidence="3" id="KW-0472">Membrane</keyword>
<dbReference type="SMART" id="SM00086">
    <property type="entry name" value="PAC"/>
    <property type="match status" value="1"/>
</dbReference>
<dbReference type="KEGG" id="mmt:Metme_2826"/>
<dbReference type="PANTHER" id="PTHR44757">
    <property type="entry name" value="DIGUANYLATE CYCLASE DGCP"/>
    <property type="match status" value="1"/>
</dbReference>
<dbReference type="Gene3D" id="3.20.20.450">
    <property type="entry name" value="EAL domain"/>
    <property type="match status" value="1"/>
</dbReference>
<dbReference type="SMART" id="SM00052">
    <property type="entry name" value="EAL"/>
    <property type="match status" value="1"/>
</dbReference>
<dbReference type="NCBIfam" id="TIGR00254">
    <property type="entry name" value="GGDEF"/>
    <property type="match status" value="1"/>
</dbReference>
<feature type="domain" description="PAC" evidence="5">
    <location>
        <begin position="387"/>
        <end position="439"/>
    </location>
</feature>
<dbReference type="SMART" id="SM00091">
    <property type="entry name" value="PAS"/>
    <property type="match status" value="1"/>
</dbReference>
<dbReference type="PROSITE" id="PS50113">
    <property type="entry name" value="PAC"/>
    <property type="match status" value="1"/>
</dbReference>
<dbReference type="PROSITE" id="PS50887">
    <property type="entry name" value="GGDEF"/>
    <property type="match status" value="1"/>
</dbReference>
<dbReference type="CDD" id="cd01948">
    <property type="entry name" value="EAL"/>
    <property type="match status" value="1"/>
</dbReference>
<sequence length="888" mass="99585">MLGRLYFRHSWSMNKKQPFGFFSISLNQCLHLCVTVMIAAAGLFGYSIWLEKQKDAALTHYNATQLFSEKFRRRPDDLANALRNYVVTGDQTHLQKYLHVIGLGDGKQPPPATLDSIDQDQIAPQPSPSASTFSIIDQIKQAGISQSELHKLTTAKVESEKLANQEINAITTLSSTTGDSDLRDQAVKRVFDASHIARQAEVSALLDDVMRQSLQSSQAVAQNTAQQIRLIQSIIIGLSCLLLFLIWLCGKLFRTILGAAPDTVFQTIRQLGNGQFEAQPTGFPVPKNSLMSHLLHTQAQLKQLAFEQNKNQHSLYLISKVFSEAQEGIFLMDIEGTVLDVNSAFQRITGYSREDTVGHQSKILKSDQHDAGFFQNFWRQVKREGRWRGEYWCRNKTGDLFASILNFSVIQDNDGHMLCYLGMLTDITELKTHQHKIEEMAFHDPLTQLPNRPLLADRMQQALARVDRDKEMLAVACLDLDGFKAVNDQFGHSTGDALLVEVSHRLLSCVRTCDTVARLGGDEFAILLSEISSREQCEITLQRVLGALVAPYILGNDHINQISGSIGYTLFPFDNADSDTLLRHADHAMYTAKQAGKNRFQYFDTRQDKRMKANWLALARLEKALQRKEFCLYIQPKINLKSGKVVGAEALIRWLHPVRGLMPPAEFLPLIEDNDLSVSVGDWVIGEALRLMQQWRTQGLVLPLSVNINAHQLRQENFSARLAAIIGQFSPIAAGQLEIEIVESAALGDLQKVSSLIAECKRFGVNFALDDFGTGYSALTYLKRLAVSTLKIDRSFVRDLLIDESDLAIVRGVIGLAKAFKTDIIAEGVESWRQAACLLDMGCEIAQGYVIAHPMPAEEVVNWTRQFRLPELQKEHHNEPTLQPTHLH</sequence>
<evidence type="ECO:0000259" key="6">
    <source>
        <dbReference type="PROSITE" id="PS50883"/>
    </source>
</evidence>
<dbReference type="InterPro" id="IPR000160">
    <property type="entry name" value="GGDEF_dom"/>
</dbReference>
<dbReference type="FunFam" id="3.30.70.270:FF:000001">
    <property type="entry name" value="Diguanylate cyclase domain protein"/>
    <property type="match status" value="1"/>
</dbReference>
<dbReference type="InterPro" id="IPR035919">
    <property type="entry name" value="EAL_sf"/>
</dbReference>
<dbReference type="Gene3D" id="3.30.450.20">
    <property type="entry name" value="PAS domain"/>
    <property type="match status" value="1"/>
</dbReference>
<dbReference type="InterPro" id="IPR035965">
    <property type="entry name" value="PAS-like_dom_sf"/>
</dbReference>
<feature type="region of interest" description="Disordered" evidence="2">
    <location>
        <begin position="109"/>
        <end position="130"/>
    </location>
</feature>
<keyword evidence="3" id="KW-0812">Transmembrane</keyword>
<evidence type="ECO:0000259" key="7">
    <source>
        <dbReference type="PROSITE" id="PS50887"/>
    </source>
</evidence>
<evidence type="ECO:0000259" key="5">
    <source>
        <dbReference type="PROSITE" id="PS50113"/>
    </source>
</evidence>
<reference key="2">
    <citation type="submission" date="2011-05" db="EMBL/GenBank/DDBJ databases">
        <title>Complete genome sequence of the aerobic marine methanotroph Methylomonas methanica MC09.</title>
        <authorList>
            <person name="Boden R."/>
            <person name="Cunliffe M."/>
            <person name="Scanlan J."/>
            <person name="Moussard H."/>
            <person name="Kits K.D."/>
            <person name="Klotz M."/>
            <person name="Jetten M."/>
            <person name="Vuilleumier S."/>
            <person name="Han J."/>
            <person name="Peters L."/>
            <person name="Mikhailova N."/>
            <person name="Teshima H."/>
            <person name="Tapia R."/>
            <person name="Kyrpides N."/>
            <person name="Ivanova N."/>
            <person name="Pagani I."/>
            <person name="Cheng J.-F."/>
            <person name="Goodwin L."/>
            <person name="Han C."/>
            <person name="Hauser L."/>
            <person name="Land M."/>
            <person name="Lapidus A."/>
            <person name="Lucas S."/>
            <person name="Pitluck S."/>
            <person name="Woyke T."/>
            <person name="Stein L.Y."/>
            <person name="Murrell C."/>
        </authorList>
    </citation>
    <scope>NUCLEOTIDE SEQUENCE</scope>
    <source>
        <strain>MC09</strain>
    </source>
</reference>
<proteinExistence type="predicted"/>
<feature type="domain" description="EAL" evidence="6">
    <location>
        <begin position="614"/>
        <end position="868"/>
    </location>
</feature>
<keyword evidence="3" id="KW-1133">Transmembrane helix</keyword>
<dbReference type="Pfam" id="PF13426">
    <property type="entry name" value="PAS_9"/>
    <property type="match status" value="1"/>
</dbReference>
<dbReference type="Pfam" id="PF00990">
    <property type="entry name" value="GGDEF"/>
    <property type="match status" value="1"/>
</dbReference>
<evidence type="ECO:0000256" key="3">
    <source>
        <dbReference type="SAM" id="Phobius"/>
    </source>
</evidence>
<dbReference type="InterPro" id="IPR000014">
    <property type="entry name" value="PAS"/>
</dbReference>
<dbReference type="STRING" id="857087.Metme_2826"/>
<name>G0A068_METMM</name>
<dbReference type="NCBIfam" id="TIGR00229">
    <property type="entry name" value="sensory_box"/>
    <property type="match status" value="1"/>
</dbReference>
<gene>
    <name evidence="8" type="ordered locus">Metme_2826</name>
</gene>
<evidence type="ECO:0000313" key="9">
    <source>
        <dbReference type="Proteomes" id="UP000008888"/>
    </source>
</evidence>
<dbReference type="EMBL" id="CP002738">
    <property type="protein sequence ID" value="AEG01207.1"/>
    <property type="molecule type" value="Genomic_DNA"/>
</dbReference>
<dbReference type="CDD" id="cd00130">
    <property type="entry name" value="PAS"/>
    <property type="match status" value="1"/>
</dbReference>
<dbReference type="SUPFAM" id="SSF141868">
    <property type="entry name" value="EAL domain-like"/>
    <property type="match status" value="1"/>
</dbReference>
<dbReference type="InterPro" id="IPR029787">
    <property type="entry name" value="Nucleotide_cyclase"/>
</dbReference>
<keyword evidence="9" id="KW-1185">Reference proteome</keyword>
<organism evidence="8 9">
    <name type="scientific">Methylomonas methanica (strain DSM 25384 / MC09)</name>
    <dbReference type="NCBI Taxonomy" id="857087"/>
    <lineage>
        <taxon>Bacteria</taxon>
        <taxon>Pseudomonadati</taxon>
        <taxon>Pseudomonadota</taxon>
        <taxon>Gammaproteobacteria</taxon>
        <taxon>Methylococcales</taxon>
        <taxon>Methylococcaceae</taxon>
        <taxon>Methylomonas</taxon>
    </lineage>
</organism>
<comment type="cofactor">
    <cofactor evidence="1">
        <name>Mg(2+)</name>
        <dbReference type="ChEBI" id="CHEBI:18420"/>
    </cofactor>
</comment>
<evidence type="ECO:0000259" key="4">
    <source>
        <dbReference type="PROSITE" id="PS50112"/>
    </source>
</evidence>
<evidence type="ECO:0000256" key="2">
    <source>
        <dbReference type="SAM" id="MobiDB-lite"/>
    </source>
</evidence>
<dbReference type="CDD" id="cd01949">
    <property type="entry name" value="GGDEF"/>
    <property type="match status" value="1"/>
</dbReference>
<dbReference type="Proteomes" id="UP000008888">
    <property type="component" value="Chromosome"/>
</dbReference>
<dbReference type="PANTHER" id="PTHR44757:SF2">
    <property type="entry name" value="BIOFILM ARCHITECTURE MAINTENANCE PROTEIN MBAA"/>
    <property type="match status" value="1"/>
</dbReference>
<reference evidence="9" key="3">
    <citation type="submission" date="2011-05" db="EMBL/GenBank/DDBJ databases">
        <title>Complete sequence of Methylomonas methanica MC09.</title>
        <authorList>
            <consortium name="US DOE Joint Genome Institute"/>
            <person name="Lucas S."/>
            <person name="Han J."/>
            <person name="Lapidus A."/>
            <person name="Cheng J.-F."/>
            <person name="Goodwin L."/>
            <person name="Pitluck S."/>
            <person name="Peters L."/>
            <person name="Mikhailova N."/>
            <person name="Teshima H."/>
            <person name="Han C."/>
            <person name="Tapia R."/>
            <person name="Land M."/>
            <person name="Hauser L."/>
            <person name="Kyrpides N."/>
            <person name="Ivanova N."/>
            <person name="Pagani I."/>
            <person name="Stein L."/>
            <person name="Woyke T."/>
        </authorList>
    </citation>
    <scope>NUCLEOTIDE SEQUENCE [LARGE SCALE GENOMIC DNA]</scope>
    <source>
        <strain evidence="9">MC09</strain>
    </source>
</reference>
<dbReference type="SMART" id="SM00267">
    <property type="entry name" value="GGDEF"/>
    <property type="match status" value="1"/>
</dbReference>
<feature type="transmembrane region" description="Helical" evidence="3">
    <location>
        <begin position="230"/>
        <end position="248"/>
    </location>
</feature>
<dbReference type="Gene3D" id="3.30.70.270">
    <property type="match status" value="1"/>
</dbReference>
<dbReference type="SUPFAM" id="SSF55073">
    <property type="entry name" value="Nucleotide cyclase"/>
    <property type="match status" value="1"/>
</dbReference>
<reference evidence="8 9" key="1">
    <citation type="journal article" date="2011" name="J. Bacteriol.">
        <title>Complete Genome Sequence of the Aerobic Marine Methanotroph Methylomonas methanica MC09.</title>
        <authorList>
            <person name="Boden R."/>
            <person name="Cunliffe M."/>
            <person name="Scanlan J."/>
            <person name="Moussard H."/>
            <person name="Kits K.D."/>
            <person name="Klotz M.G."/>
            <person name="Jetten M.S."/>
            <person name="Vuilleumier S."/>
            <person name="Han J."/>
            <person name="Peters L."/>
            <person name="Mikhailova N."/>
            <person name="Teshima H."/>
            <person name="Tapia R."/>
            <person name="Kyrpides N."/>
            <person name="Ivanova N."/>
            <person name="Pagani I."/>
            <person name="Cheng J.F."/>
            <person name="Goodwin L."/>
            <person name="Han C."/>
            <person name="Hauser L."/>
            <person name="Land M.L."/>
            <person name="Lapidus A."/>
            <person name="Lucas S."/>
            <person name="Pitluck S."/>
            <person name="Woyke T."/>
            <person name="Stein L."/>
            <person name="Murrell J.C."/>
        </authorList>
    </citation>
    <scope>NUCLEOTIDE SEQUENCE [LARGE SCALE GENOMIC DNA]</scope>
    <source>
        <strain evidence="8 9">MC09</strain>
    </source>
</reference>
<dbReference type="Pfam" id="PF00563">
    <property type="entry name" value="EAL"/>
    <property type="match status" value="1"/>
</dbReference>
<dbReference type="AlphaFoldDB" id="G0A068"/>
<dbReference type="PROSITE" id="PS50112">
    <property type="entry name" value="PAS"/>
    <property type="match status" value="1"/>
</dbReference>
<dbReference type="InterPro" id="IPR052155">
    <property type="entry name" value="Biofilm_reg_signaling"/>
</dbReference>
<dbReference type="InterPro" id="IPR001633">
    <property type="entry name" value="EAL_dom"/>
</dbReference>
<dbReference type="PROSITE" id="PS50883">
    <property type="entry name" value="EAL"/>
    <property type="match status" value="1"/>
</dbReference>
<dbReference type="HOGENOM" id="CLU_000445_70_20_6"/>